<organism evidence="2 3">
    <name type="scientific">Tanacetum coccineum</name>
    <dbReference type="NCBI Taxonomy" id="301880"/>
    <lineage>
        <taxon>Eukaryota</taxon>
        <taxon>Viridiplantae</taxon>
        <taxon>Streptophyta</taxon>
        <taxon>Embryophyta</taxon>
        <taxon>Tracheophyta</taxon>
        <taxon>Spermatophyta</taxon>
        <taxon>Magnoliopsida</taxon>
        <taxon>eudicotyledons</taxon>
        <taxon>Gunneridae</taxon>
        <taxon>Pentapetalae</taxon>
        <taxon>asterids</taxon>
        <taxon>campanulids</taxon>
        <taxon>Asterales</taxon>
        <taxon>Asteraceae</taxon>
        <taxon>Asteroideae</taxon>
        <taxon>Anthemideae</taxon>
        <taxon>Anthemidinae</taxon>
        <taxon>Tanacetum</taxon>
    </lineage>
</organism>
<dbReference type="SUPFAM" id="SSF53098">
    <property type="entry name" value="Ribonuclease H-like"/>
    <property type="match status" value="1"/>
</dbReference>
<feature type="domain" description="Integrase catalytic" evidence="1">
    <location>
        <begin position="129"/>
        <end position="292"/>
    </location>
</feature>
<protein>
    <submittedName>
        <fullName evidence="2">Reverse transcriptase domain-containing protein</fullName>
    </submittedName>
</protein>
<accession>A0ABQ5FL91</accession>
<reference evidence="2" key="1">
    <citation type="journal article" date="2022" name="Int. J. Mol. Sci.">
        <title>Draft Genome of Tanacetum Coccineum: Genomic Comparison of Closely Related Tanacetum-Family Plants.</title>
        <authorList>
            <person name="Yamashiro T."/>
            <person name="Shiraishi A."/>
            <person name="Nakayama K."/>
            <person name="Satake H."/>
        </authorList>
    </citation>
    <scope>NUCLEOTIDE SEQUENCE</scope>
</reference>
<dbReference type="GO" id="GO:0003964">
    <property type="term" value="F:RNA-directed DNA polymerase activity"/>
    <property type="evidence" value="ECO:0007669"/>
    <property type="project" value="UniProtKB-KW"/>
</dbReference>
<dbReference type="PANTHER" id="PTHR45835:SF103">
    <property type="entry name" value="RNA-DIRECTED DNA POLYMERASE"/>
    <property type="match status" value="1"/>
</dbReference>
<evidence type="ECO:0000259" key="1">
    <source>
        <dbReference type="PROSITE" id="PS50994"/>
    </source>
</evidence>
<keyword evidence="3" id="KW-1185">Reference proteome</keyword>
<dbReference type="EMBL" id="BQNB010017483">
    <property type="protein sequence ID" value="GJT63720.1"/>
    <property type="molecule type" value="Genomic_DNA"/>
</dbReference>
<dbReference type="Proteomes" id="UP001151760">
    <property type="component" value="Unassembled WGS sequence"/>
</dbReference>
<keyword evidence="2" id="KW-0548">Nucleotidyltransferase</keyword>
<dbReference type="Gene3D" id="1.10.340.70">
    <property type="match status" value="1"/>
</dbReference>
<gene>
    <name evidence="2" type="ORF">Tco_1015200</name>
</gene>
<reference evidence="2" key="2">
    <citation type="submission" date="2022-01" db="EMBL/GenBank/DDBJ databases">
        <authorList>
            <person name="Yamashiro T."/>
            <person name="Shiraishi A."/>
            <person name="Satake H."/>
            <person name="Nakayama K."/>
        </authorList>
    </citation>
    <scope>NUCLEOTIDE SEQUENCE</scope>
</reference>
<keyword evidence="2" id="KW-0695">RNA-directed DNA polymerase</keyword>
<dbReference type="PROSITE" id="PS50994">
    <property type="entry name" value="INTEGRASE"/>
    <property type="match status" value="1"/>
</dbReference>
<dbReference type="InterPro" id="IPR036397">
    <property type="entry name" value="RNaseH_sf"/>
</dbReference>
<dbReference type="InterPro" id="IPR056924">
    <property type="entry name" value="SH3_Tf2-1"/>
</dbReference>
<proteinExistence type="predicted"/>
<dbReference type="Pfam" id="PF24626">
    <property type="entry name" value="SH3_Tf2-1"/>
    <property type="match status" value="1"/>
</dbReference>
<dbReference type="InterPro" id="IPR041588">
    <property type="entry name" value="Integrase_H2C2"/>
</dbReference>
<dbReference type="InterPro" id="IPR001584">
    <property type="entry name" value="Integrase_cat-core"/>
</dbReference>
<dbReference type="InterPro" id="IPR012337">
    <property type="entry name" value="RNaseH-like_sf"/>
</dbReference>
<dbReference type="Gene3D" id="3.30.420.10">
    <property type="entry name" value="Ribonuclease H-like superfamily/Ribonuclease H"/>
    <property type="match status" value="1"/>
</dbReference>
<dbReference type="PANTHER" id="PTHR45835">
    <property type="entry name" value="YALI0A06105P"/>
    <property type="match status" value="1"/>
</dbReference>
<evidence type="ECO:0000313" key="3">
    <source>
        <dbReference type="Proteomes" id="UP001151760"/>
    </source>
</evidence>
<keyword evidence="2" id="KW-0808">Transferase</keyword>
<sequence>MTIGLNLPKQILKAQTKALKPENLTTEDVGGMLRQDLTKERLKPRTNETLCLNNRSWLPCYGDLRTLVMHKSHKSKYSIHPGSDKMYQDLKQLYWWPNMKANITTYVGKCLTCAKVKAEHQKPSGLLVQPEIPEWKWEKITMDFVTKLPKTANGYDTIWVIVDRLTKSTHFLPMRENDPMEKLMKLYMKEVVTRHGVPVSIISDRDGRFTSLFWQALHKALGTRLDLSTAYHPETNGQSERTIQTLEDMLRACVLDFRKSWDRHLPLVEFSYNNSYHTSITDAPFEALYGRKCRSPVCWAEVGDAQLTGPAIIHETTKKIVQIKSRIQAARDRQKSYANIKRKPMVFQVGDRVMLKVSPWKEVVRFGKWGKLNPRYVGPFKVIERVGTVAYKLELPQQLSQVRNTFHMSNLKKCLSDESLVIPLEELRVDDKLHFLEEPIEVMDREIKQLKRSRIPIIKVRWNSKRGPEFTWEREDQFKQKYPHLFTKTAPSSSVAS</sequence>
<evidence type="ECO:0000313" key="2">
    <source>
        <dbReference type="EMBL" id="GJT63720.1"/>
    </source>
</evidence>
<name>A0ABQ5FL91_9ASTR</name>
<dbReference type="Pfam" id="PF17921">
    <property type="entry name" value="Integrase_H2C2"/>
    <property type="match status" value="1"/>
</dbReference>
<comment type="caution">
    <text evidence="2">The sequence shown here is derived from an EMBL/GenBank/DDBJ whole genome shotgun (WGS) entry which is preliminary data.</text>
</comment>